<dbReference type="PANTHER" id="PTHR32282:SF34">
    <property type="entry name" value="PENICILLIN-BINDING PROTEIN 1A"/>
    <property type="match status" value="1"/>
</dbReference>
<feature type="compositionally biased region" description="Low complexity" evidence="9">
    <location>
        <begin position="691"/>
        <end position="732"/>
    </location>
</feature>
<evidence type="ECO:0000259" key="11">
    <source>
        <dbReference type="Pfam" id="PF00905"/>
    </source>
</evidence>
<feature type="region of interest" description="Disordered" evidence="9">
    <location>
        <begin position="1"/>
        <end position="34"/>
    </location>
</feature>
<dbReference type="InterPro" id="IPR001264">
    <property type="entry name" value="Glyco_trans_51"/>
</dbReference>
<organism evidence="13 14">
    <name type="scientific">Streptomyces polychromogenes</name>
    <dbReference type="NCBI Taxonomy" id="67342"/>
    <lineage>
        <taxon>Bacteria</taxon>
        <taxon>Bacillati</taxon>
        <taxon>Actinomycetota</taxon>
        <taxon>Actinomycetes</taxon>
        <taxon>Kitasatosporales</taxon>
        <taxon>Streptomycetaceae</taxon>
        <taxon>Streptomyces</taxon>
    </lineage>
</organism>
<comment type="catalytic activity">
    <reaction evidence="8">
        <text>[GlcNAc-(1-&gt;4)-Mur2Ac(oyl-L-Ala-gamma-D-Glu-L-Lys-D-Ala-D-Ala)](n)-di-trans,octa-cis-undecaprenyl diphosphate + beta-D-GlcNAc-(1-&gt;4)-Mur2Ac(oyl-L-Ala-gamma-D-Glu-L-Lys-D-Ala-D-Ala)-di-trans,octa-cis-undecaprenyl diphosphate = [GlcNAc-(1-&gt;4)-Mur2Ac(oyl-L-Ala-gamma-D-Glu-L-Lys-D-Ala-D-Ala)](n+1)-di-trans,octa-cis-undecaprenyl diphosphate + di-trans,octa-cis-undecaprenyl diphosphate + H(+)</text>
        <dbReference type="Rhea" id="RHEA:23708"/>
        <dbReference type="Rhea" id="RHEA-COMP:9602"/>
        <dbReference type="Rhea" id="RHEA-COMP:9603"/>
        <dbReference type="ChEBI" id="CHEBI:15378"/>
        <dbReference type="ChEBI" id="CHEBI:58405"/>
        <dbReference type="ChEBI" id="CHEBI:60033"/>
        <dbReference type="ChEBI" id="CHEBI:78435"/>
        <dbReference type="EC" id="2.4.99.28"/>
    </reaction>
</comment>
<feature type="transmembrane region" description="Helical" evidence="10">
    <location>
        <begin position="42"/>
        <end position="67"/>
    </location>
</feature>
<dbReference type="Proteomes" id="UP001501867">
    <property type="component" value="Unassembled WGS sequence"/>
</dbReference>
<evidence type="ECO:0000256" key="6">
    <source>
        <dbReference type="ARBA" id="ARBA00023268"/>
    </source>
</evidence>
<keyword evidence="6" id="KW-0511">Multifunctional enzyme</keyword>
<feature type="region of interest" description="Disordered" evidence="9">
    <location>
        <begin position="352"/>
        <end position="371"/>
    </location>
</feature>
<keyword evidence="2" id="KW-0645">Protease</keyword>
<dbReference type="Gene3D" id="1.10.3810.10">
    <property type="entry name" value="Biosynthetic peptidoglycan transglycosylase-like"/>
    <property type="match status" value="1"/>
</dbReference>
<evidence type="ECO:0000313" key="14">
    <source>
        <dbReference type="Proteomes" id="UP001501867"/>
    </source>
</evidence>
<dbReference type="InterPro" id="IPR023346">
    <property type="entry name" value="Lysozyme-like_dom_sf"/>
</dbReference>
<dbReference type="SUPFAM" id="SSF56601">
    <property type="entry name" value="beta-lactamase/transpeptidase-like"/>
    <property type="match status" value="1"/>
</dbReference>
<dbReference type="RefSeq" id="WP_344164328.1">
    <property type="nucleotide sequence ID" value="NZ_BAAABV010000023.1"/>
</dbReference>
<evidence type="ECO:0000313" key="13">
    <source>
        <dbReference type="EMBL" id="GAA0306856.1"/>
    </source>
</evidence>
<dbReference type="InterPro" id="IPR001460">
    <property type="entry name" value="PCN-bd_Tpept"/>
</dbReference>
<evidence type="ECO:0000256" key="9">
    <source>
        <dbReference type="SAM" id="MobiDB-lite"/>
    </source>
</evidence>
<feature type="domain" description="Glycosyl transferase family 51" evidence="12">
    <location>
        <begin position="91"/>
        <end position="268"/>
    </location>
</feature>
<evidence type="ECO:0000256" key="3">
    <source>
        <dbReference type="ARBA" id="ARBA00022676"/>
    </source>
</evidence>
<dbReference type="Pfam" id="PF00912">
    <property type="entry name" value="Transgly"/>
    <property type="match status" value="1"/>
</dbReference>
<feature type="compositionally biased region" description="Basic and acidic residues" evidence="9">
    <location>
        <begin position="352"/>
        <end position="362"/>
    </location>
</feature>
<feature type="domain" description="Penicillin-binding protein transpeptidase" evidence="11">
    <location>
        <begin position="370"/>
        <end position="627"/>
    </location>
</feature>
<dbReference type="InterPro" id="IPR050396">
    <property type="entry name" value="Glycosyltr_51/Transpeptidase"/>
</dbReference>
<feature type="compositionally biased region" description="Pro residues" evidence="9">
    <location>
        <begin position="733"/>
        <end position="765"/>
    </location>
</feature>
<evidence type="ECO:0000256" key="7">
    <source>
        <dbReference type="ARBA" id="ARBA00034000"/>
    </source>
</evidence>
<keyword evidence="10" id="KW-0812">Transmembrane</keyword>
<keyword evidence="5" id="KW-0378">Hydrolase</keyword>
<protein>
    <submittedName>
        <fullName evidence="13">Transglycosylase domain-containing protein</fullName>
    </submittedName>
</protein>
<evidence type="ECO:0000256" key="4">
    <source>
        <dbReference type="ARBA" id="ARBA00022679"/>
    </source>
</evidence>
<evidence type="ECO:0000256" key="10">
    <source>
        <dbReference type="SAM" id="Phobius"/>
    </source>
</evidence>
<dbReference type="SUPFAM" id="SSF53955">
    <property type="entry name" value="Lysozyme-like"/>
    <property type="match status" value="1"/>
</dbReference>
<keyword evidence="10" id="KW-1133">Transmembrane helix</keyword>
<proteinExistence type="predicted"/>
<keyword evidence="10" id="KW-0472">Membrane</keyword>
<gene>
    <name evidence="13" type="ORF">GCM10010302_51940</name>
</gene>
<feature type="region of interest" description="Disordered" evidence="9">
    <location>
        <begin position="673"/>
        <end position="765"/>
    </location>
</feature>
<sequence length="765" mass="81349">MGRADARRAQQQRGGRKAPTGRAAGRAGKPTGKKRSGIRRFLNWKTILGTFLGGILLLVAGAFALYFSVDEPTDPNKTAVLQSNTFKWADGSVMTRTGKMNREIVSIDKIPEDVRTAFIAIENKTFYKDRGVDFVGIARGAFNTLRGKGTAGGSTITQQYVKNYYLTQDQSATRKLREMVISLKVDQRMEKDEILAGYLNTNFYGRNAYGIQAAAQAYYGVDSDKLTLEQGAYLASVIQAPSQYDLATAGPNGRRLVTIRFNAVLDNMVEMGKLDKAKRDTLHLPEPIKPKPQPGMDGQKGYLIQAAKQELSRQGVKEADIAAGGWTITLNIDKKKQAALEKAVNDELESKLDRKDVKDRPQDQSVQAGATSVDAKTGNIVAMYGGVGLAEKAESNALRTDYQPGSTFKPIVLATALETGAKTQDGRPITPNALYDGTSKRPVVGSDVPFAPQNQDDINYGDPMLTVQEATNSSVNSVYAQMIVDAKPQEVKKTAISLGMRDRDGWPADKPAMSLGTMSANTVEMAGVYATFGNHGKKVTPTIVKSAEHVDADHKPVSPFGAQVIKRETADTVTKVLTGVVQDGSGKAVRSDAYQAAGKTGTTESNVAAWFTGYTPELVTVVAMFGEDPNSHAQVTLTGTAGKGRAGGSSFPAQIWQAYTTAVLSGVKTGEFDLSDANMGTPVAPTRTAVPSTGPTGSVSPSPSSSGTRPTGSPDPSGSGTGKPDPTASTKNPTPPTKNPTPPTGDPQPPTKKPTPPPLFPEAPQ</sequence>
<accession>A0ABN0VJ52</accession>
<dbReference type="InterPro" id="IPR036950">
    <property type="entry name" value="PBP_transglycosylase"/>
</dbReference>
<keyword evidence="4" id="KW-0808">Transferase</keyword>
<dbReference type="Gene3D" id="3.40.710.10">
    <property type="entry name" value="DD-peptidase/beta-lactamase superfamily"/>
    <property type="match status" value="1"/>
</dbReference>
<name>A0ABN0VJ52_9ACTN</name>
<keyword evidence="3" id="KW-0328">Glycosyltransferase</keyword>
<keyword evidence="14" id="KW-1185">Reference proteome</keyword>
<dbReference type="InterPro" id="IPR012338">
    <property type="entry name" value="Beta-lactam/transpept-like"/>
</dbReference>
<reference evidence="13 14" key="1">
    <citation type="journal article" date="2019" name="Int. J. Syst. Evol. Microbiol.">
        <title>The Global Catalogue of Microorganisms (GCM) 10K type strain sequencing project: providing services to taxonomists for standard genome sequencing and annotation.</title>
        <authorList>
            <consortium name="The Broad Institute Genomics Platform"/>
            <consortium name="The Broad Institute Genome Sequencing Center for Infectious Disease"/>
            <person name="Wu L."/>
            <person name="Ma J."/>
        </authorList>
    </citation>
    <scope>NUCLEOTIDE SEQUENCE [LARGE SCALE GENOMIC DNA]</scope>
    <source>
        <strain evidence="13 14">JCM 4505</strain>
    </source>
</reference>
<keyword evidence="1" id="KW-0121">Carboxypeptidase</keyword>
<dbReference type="PANTHER" id="PTHR32282">
    <property type="entry name" value="BINDING PROTEIN TRANSPEPTIDASE, PUTATIVE-RELATED"/>
    <property type="match status" value="1"/>
</dbReference>
<evidence type="ECO:0000259" key="12">
    <source>
        <dbReference type="Pfam" id="PF00912"/>
    </source>
</evidence>
<evidence type="ECO:0000256" key="1">
    <source>
        <dbReference type="ARBA" id="ARBA00022645"/>
    </source>
</evidence>
<dbReference type="Pfam" id="PF00905">
    <property type="entry name" value="Transpeptidase"/>
    <property type="match status" value="1"/>
</dbReference>
<comment type="caution">
    <text evidence="13">The sequence shown here is derived from an EMBL/GenBank/DDBJ whole genome shotgun (WGS) entry which is preliminary data.</text>
</comment>
<evidence type="ECO:0000256" key="2">
    <source>
        <dbReference type="ARBA" id="ARBA00022670"/>
    </source>
</evidence>
<evidence type="ECO:0000256" key="8">
    <source>
        <dbReference type="ARBA" id="ARBA00049902"/>
    </source>
</evidence>
<comment type="catalytic activity">
    <reaction evidence="7">
        <text>Preferential cleavage: (Ac)2-L-Lys-D-Ala-|-D-Ala. Also transpeptidation of peptidyl-alanyl moieties that are N-acyl substituents of D-alanine.</text>
        <dbReference type="EC" id="3.4.16.4"/>
    </reaction>
</comment>
<dbReference type="EMBL" id="BAAABV010000023">
    <property type="protein sequence ID" value="GAA0306856.1"/>
    <property type="molecule type" value="Genomic_DNA"/>
</dbReference>
<evidence type="ECO:0000256" key="5">
    <source>
        <dbReference type="ARBA" id="ARBA00022801"/>
    </source>
</evidence>